<proteinExistence type="predicted"/>
<dbReference type="PANTHER" id="PTHR35505">
    <property type="entry name" value="OS01G0600300 PROTEIN"/>
    <property type="match status" value="1"/>
</dbReference>
<comment type="caution">
    <text evidence="2">The sequence shown here is derived from an EMBL/GenBank/DDBJ whole genome shotgun (WGS) entry which is preliminary data.</text>
</comment>
<evidence type="ECO:0000256" key="1">
    <source>
        <dbReference type="SAM" id="MobiDB-lite"/>
    </source>
</evidence>
<keyword evidence="3" id="KW-1185">Reference proteome</keyword>
<dbReference type="PANTHER" id="PTHR35505:SF1">
    <property type="entry name" value="SNF2 DOMAIN PROTEIN"/>
    <property type="match status" value="1"/>
</dbReference>
<protein>
    <submittedName>
        <fullName evidence="2">Uncharacterized protein</fullName>
    </submittedName>
</protein>
<dbReference type="EMBL" id="JAQQAF010000005">
    <property type="protein sequence ID" value="KAJ8483973.1"/>
    <property type="molecule type" value="Genomic_DNA"/>
</dbReference>
<name>A0AAV8QV31_ENSVE</name>
<feature type="region of interest" description="Disordered" evidence="1">
    <location>
        <begin position="514"/>
        <end position="537"/>
    </location>
</feature>
<gene>
    <name evidence="2" type="ORF">OPV22_016458</name>
</gene>
<feature type="compositionally biased region" description="Basic and acidic residues" evidence="1">
    <location>
        <begin position="527"/>
        <end position="537"/>
    </location>
</feature>
<reference evidence="2 3" key="1">
    <citation type="submission" date="2022-12" db="EMBL/GenBank/DDBJ databases">
        <title>Chromosome-scale assembly of the Ensete ventricosum genome.</title>
        <authorList>
            <person name="Dussert Y."/>
            <person name="Stocks J."/>
            <person name="Wendawek A."/>
            <person name="Woldeyes F."/>
            <person name="Nichols R.A."/>
            <person name="Borrell J.S."/>
        </authorList>
    </citation>
    <scope>NUCLEOTIDE SEQUENCE [LARGE SCALE GENOMIC DNA]</scope>
    <source>
        <strain evidence="3">cv. Maze</strain>
        <tissue evidence="2">Seeds</tissue>
    </source>
</reference>
<accession>A0AAV8QV31</accession>
<evidence type="ECO:0000313" key="3">
    <source>
        <dbReference type="Proteomes" id="UP001222027"/>
    </source>
</evidence>
<dbReference type="Proteomes" id="UP001222027">
    <property type="component" value="Unassembled WGS sequence"/>
</dbReference>
<dbReference type="AlphaFoldDB" id="A0AAV8QV31"/>
<sequence length="537" mass="60492">MDPIILESPTATKPLVFGPLADPNFHSVLKESIDRYLIEVKKESCDFSAFRSIFFRLLQSSVDPPIEVIWFYTALGYHEAIRSKRDVLDRVFAIRDLLQLLSACSASCNGPKSVALLAPVVSELYHCVREEKKLSGKVAKKLRKEIESLADGVVSYISICSGRSSDGQEHCNSYLLPCFIDIVSVWTVQHLGEGDGLNVLFPLVSDEIRVCFGQERCWIGQLAGIVVAEAFLLNLSLKVQVDGSPRPDLQNELKVWAVSSISVFQNYIFFDILLRLLLNPLLPIVTILSSVDESLVRNILYDAVILVDYSFINPEVEVEHFNDSTMNIIMRRLIVTHGAIQIVRDKGDHNKAVSYTNAFSTSCVPNTLIRWATYQVGMEKLNRPSAPTPQCFLKWLLVLEEQGLKIFENITELRRKLKFEEANVVSDTRRFDEDSKKTDGDLFFFDNKGKADKDAAEDMETADAAFFSAAHSMRSDTDKWRKRKEMGYEDGKSQVKFVKYKIHDNSVKDYLKVAGADGGLSSGSEVENPHSSDEMEE</sequence>
<organism evidence="2 3">
    <name type="scientific">Ensete ventricosum</name>
    <name type="common">Abyssinian banana</name>
    <name type="synonym">Musa ensete</name>
    <dbReference type="NCBI Taxonomy" id="4639"/>
    <lineage>
        <taxon>Eukaryota</taxon>
        <taxon>Viridiplantae</taxon>
        <taxon>Streptophyta</taxon>
        <taxon>Embryophyta</taxon>
        <taxon>Tracheophyta</taxon>
        <taxon>Spermatophyta</taxon>
        <taxon>Magnoliopsida</taxon>
        <taxon>Liliopsida</taxon>
        <taxon>Zingiberales</taxon>
        <taxon>Musaceae</taxon>
        <taxon>Ensete</taxon>
    </lineage>
</organism>
<evidence type="ECO:0000313" key="2">
    <source>
        <dbReference type="EMBL" id="KAJ8483973.1"/>
    </source>
</evidence>